<dbReference type="GO" id="GO:0006310">
    <property type="term" value="P:DNA recombination"/>
    <property type="evidence" value="ECO:0007669"/>
    <property type="project" value="UniProtKB-KW"/>
</dbReference>
<dbReference type="InterPro" id="IPR013762">
    <property type="entry name" value="Integrase-like_cat_sf"/>
</dbReference>
<dbReference type="Pfam" id="PF00589">
    <property type="entry name" value="Phage_integrase"/>
    <property type="match status" value="1"/>
</dbReference>
<evidence type="ECO:0000313" key="3">
    <source>
        <dbReference type="EMBL" id="GAH76426.1"/>
    </source>
</evidence>
<proteinExistence type="predicted"/>
<dbReference type="InterPro" id="IPR002104">
    <property type="entry name" value="Integrase_catalytic"/>
</dbReference>
<comment type="caution">
    <text evidence="3">The sequence shown here is derived from an EMBL/GenBank/DDBJ whole genome shotgun (WGS) entry which is preliminary data.</text>
</comment>
<gene>
    <name evidence="3" type="ORF">S03H2_65676</name>
</gene>
<protein>
    <recommendedName>
        <fullName evidence="2">Tyr recombinase domain-containing protein</fullName>
    </recommendedName>
</protein>
<organism evidence="3">
    <name type="scientific">marine sediment metagenome</name>
    <dbReference type="NCBI Taxonomy" id="412755"/>
    <lineage>
        <taxon>unclassified sequences</taxon>
        <taxon>metagenomes</taxon>
        <taxon>ecological metagenomes</taxon>
    </lineage>
</organism>
<dbReference type="PROSITE" id="PS51898">
    <property type="entry name" value="TYR_RECOMBINASE"/>
    <property type="match status" value="1"/>
</dbReference>
<evidence type="ECO:0000256" key="1">
    <source>
        <dbReference type="ARBA" id="ARBA00023172"/>
    </source>
</evidence>
<dbReference type="Gene3D" id="1.10.443.10">
    <property type="entry name" value="Intergrase catalytic core"/>
    <property type="match status" value="1"/>
</dbReference>
<reference evidence="3" key="1">
    <citation type="journal article" date="2014" name="Front. Microbiol.">
        <title>High frequency of phylogenetically diverse reductive dehalogenase-homologous genes in deep subseafloor sedimentary metagenomes.</title>
        <authorList>
            <person name="Kawai M."/>
            <person name="Futagami T."/>
            <person name="Toyoda A."/>
            <person name="Takaki Y."/>
            <person name="Nishi S."/>
            <person name="Hori S."/>
            <person name="Arai W."/>
            <person name="Tsubouchi T."/>
            <person name="Morono Y."/>
            <person name="Uchiyama I."/>
            <person name="Ito T."/>
            <person name="Fujiyama A."/>
            <person name="Inagaki F."/>
            <person name="Takami H."/>
        </authorList>
    </citation>
    <scope>NUCLEOTIDE SEQUENCE</scope>
    <source>
        <strain evidence="3">Expedition CK06-06</strain>
    </source>
</reference>
<dbReference type="GO" id="GO:0015074">
    <property type="term" value="P:DNA integration"/>
    <property type="evidence" value="ECO:0007669"/>
    <property type="project" value="InterPro"/>
</dbReference>
<dbReference type="GO" id="GO:0003677">
    <property type="term" value="F:DNA binding"/>
    <property type="evidence" value="ECO:0007669"/>
    <property type="project" value="InterPro"/>
</dbReference>
<keyword evidence="1" id="KW-0233">DNA recombination</keyword>
<dbReference type="InterPro" id="IPR011010">
    <property type="entry name" value="DNA_brk_join_enz"/>
</dbReference>
<sequence>MKTVDPIKDPKKILAIKNNLKEEKEYRNYLLFTMGVNSALRSSDLRNLKVSDVLDNKGDIKKYLYTRVKKTKREIKITINKAMREAINYY</sequence>
<evidence type="ECO:0000259" key="2">
    <source>
        <dbReference type="PROSITE" id="PS51898"/>
    </source>
</evidence>
<dbReference type="SUPFAM" id="SSF56349">
    <property type="entry name" value="DNA breaking-rejoining enzymes"/>
    <property type="match status" value="1"/>
</dbReference>
<name>X1I1Z2_9ZZZZ</name>
<accession>X1I1Z2</accession>
<feature type="non-terminal residue" evidence="3">
    <location>
        <position position="90"/>
    </location>
</feature>
<dbReference type="AlphaFoldDB" id="X1I1Z2"/>
<dbReference type="EMBL" id="BARU01042791">
    <property type="protein sequence ID" value="GAH76426.1"/>
    <property type="molecule type" value="Genomic_DNA"/>
</dbReference>
<feature type="domain" description="Tyr recombinase" evidence="2">
    <location>
        <begin position="1"/>
        <end position="90"/>
    </location>
</feature>